<dbReference type="SUPFAM" id="SSF54171">
    <property type="entry name" value="DNA-binding domain"/>
    <property type="match status" value="1"/>
</dbReference>
<dbReference type="AlphaFoldDB" id="A5ZU34"/>
<evidence type="ECO:0000256" key="5">
    <source>
        <dbReference type="ARBA" id="ARBA00023172"/>
    </source>
</evidence>
<gene>
    <name evidence="9" type="ORF">RUMOBE_02516</name>
</gene>
<dbReference type="PROSITE" id="PS51898">
    <property type="entry name" value="TYR_RECOMBINASE"/>
    <property type="match status" value="1"/>
</dbReference>
<dbReference type="InterPro" id="IPR010998">
    <property type="entry name" value="Integrase_recombinase_N"/>
</dbReference>
<dbReference type="CDD" id="cd01189">
    <property type="entry name" value="INT_ICEBs1_C_like"/>
    <property type="match status" value="1"/>
</dbReference>
<dbReference type="InterPro" id="IPR011010">
    <property type="entry name" value="DNA_brk_join_enz"/>
</dbReference>
<keyword evidence="4 6" id="KW-0238">DNA-binding</keyword>
<evidence type="ECO:0000259" key="8">
    <source>
        <dbReference type="PROSITE" id="PS51900"/>
    </source>
</evidence>
<dbReference type="Pfam" id="PF14659">
    <property type="entry name" value="Phage_int_SAM_3"/>
    <property type="match status" value="1"/>
</dbReference>
<dbReference type="SUPFAM" id="SSF56349">
    <property type="entry name" value="DNA breaking-rejoining enzymes"/>
    <property type="match status" value="1"/>
</dbReference>
<dbReference type="GO" id="GO:0006310">
    <property type="term" value="P:DNA recombination"/>
    <property type="evidence" value="ECO:0007669"/>
    <property type="project" value="UniProtKB-KW"/>
</dbReference>
<name>A5ZU34_9FIRM</name>
<evidence type="ECO:0000259" key="7">
    <source>
        <dbReference type="PROSITE" id="PS51898"/>
    </source>
</evidence>
<dbReference type="GO" id="GO:0008907">
    <property type="term" value="F:integrase activity"/>
    <property type="evidence" value="ECO:0007669"/>
    <property type="project" value="InterPro"/>
</dbReference>
<dbReference type="InterPro" id="IPR044068">
    <property type="entry name" value="CB"/>
</dbReference>
<reference evidence="9 10" key="2">
    <citation type="submission" date="2007-04" db="EMBL/GenBank/DDBJ databases">
        <title>Draft genome sequence of Ruminococcus obeum (ATCC 29174).</title>
        <authorList>
            <person name="Sudarsanam P."/>
            <person name="Ley R."/>
            <person name="Guruge J."/>
            <person name="Turnbaugh P.J."/>
            <person name="Mahowald M."/>
            <person name="Liep D."/>
            <person name="Gordon J."/>
        </authorList>
    </citation>
    <scope>NUCLEOTIDE SEQUENCE [LARGE SCALE GENOMIC DNA]</scope>
    <source>
        <strain evidence="9 10">ATCC 29174</strain>
    </source>
</reference>
<dbReference type="PROSITE" id="PS51900">
    <property type="entry name" value="CB"/>
    <property type="match status" value="1"/>
</dbReference>
<dbReference type="Gene3D" id="3.30.160.60">
    <property type="entry name" value="Classic Zinc Finger"/>
    <property type="match status" value="1"/>
</dbReference>
<dbReference type="InterPro" id="IPR002104">
    <property type="entry name" value="Integrase_catalytic"/>
</dbReference>
<dbReference type="InterPro" id="IPR004191">
    <property type="entry name" value="Integrase_Tn916-type_DNA-bd_N"/>
</dbReference>
<keyword evidence="5" id="KW-0233">DNA recombination</keyword>
<dbReference type="HOGENOM" id="CLU_027562_17_4_9"/>
<evidence type="ECO:0000256" key="4">
    <source>
        <dbReference type="ARBA" id="ARBA00023125"/>
    </source>
</evidence>
<dbReference type="Gene3D" id="1.10.150.130">
    <property type="match status" value="1"/>
</dbReference>
<protein>
    <submittedName>
        <fullName evidence="9">Site-specific recombinase, phage integrase family</fullName>
    </submittedName>
</protein>
<dbReference type="EMBL" id="AAVO02000011">
    <property type="protein sequence ID" value="EDM86861.1"/>
    <property type="molecule type" value="Genomic_DNA"/>
</dbReference>
<dbReference type="PANTHER" id="PTHR30629:SF2">
    <property type="entry name" value="PROPHAGE INTEGRASE INTS-RELATED"/>
    <property type="match status" value="1"/>
</dbReference>
<evidence type="ECO:0000256" key="1">
    <source>
        <dbReference type="ARBA" id="ARBA00003283"/>
    </source>
</evidence>
<dbReference type="eggNOG" id="COG0582">
    <property type="taxonomic scope" value="Bacteria"/>
</dbReference>
<dbReference type="GO" id="GO:0003677">
    <property type="term" value="F:DNA binding"/>
    <property type="evidence" value="ECO:0007669"/>
    <property type="project" value="UniProtKB-UniRule"/>
</dbReference>
<accession>A5ZU34</accession>
<dbReference type="PANTHER" id="PTHR30629">
    <property type="entry name" value="PROPHAGE INTEGRASE"/>
    <property type="match status" value="1"/>
</dbReference>
<feature type="domain" description="Tyr recombinase" evidence="7">
    <location>
        <begin position="177"/>
        <end position="400"/>
    </location>
</feature>
<dbReference type="Pfam" id="PF00589">
    <property type="entry name" value="Phage_integrase"/>
    <property type="match status" value="1"/>
</dbReference>
<dbReference type="Proteomes" id="UP000006002">
    <property type="component" value="Unassembled WGS sequence"/>
</dbReference>
<dbReference type="InterPro" id="IPR050808">
    <property type="entry name" value="Phage_Integrase"/>
</dbReference>
<dbReference type="InterPro" id="IPR013762">
    <property type="entry name" value="Integrase-like_cat_sf"/>
</dbReference>
<comment type="function">
    <text evidence="1">Site-specific tyrosine recombinase, which acts by catalyzing the cutting and rejoining of the recombining DNA molecules.</text>
</comment>
<evidence type="ECO:0000256" key="3">
    <source>
        <dbReference type="ARBA" id="ARBA00022908"/>
    </source>
</evidence>
<feature type="domain" description="Core-binding (CB)" evidence="8">
    <location>
        <begin position="75"/>
        <end position="148"/>
    </location>
</feature>
<keyword evidence="3" id="KW-0229">DNA integration</keyword>
<evidence type="ECO:0000313" key="10">
    <source>
        <dbReference type="Proteomes" id="UP000006002"/>
    </source>
</evidence>
<proteinExistence type="inferred from homology"/>
<evidence type="ECO:0000313" key="9">
    <source>
        <dbReference type="EMBL" id="EDM86861.1"/>
    </source>
</evidence>
<evidence type="ECO:0000256" key="6">
    <source>
        <dbReference type="PROSITE-ProRule" id="PRU01248"/>
    </source>
</evidence>
<dbReference type="InterPro" id="IPR004107">
    <property type="entry name" value="Integrase_SAM-like_N"/>
</dbReference>
<sequence>MFLMANSRKDHKGRKLREGESWRKDGRYSYRYTDIRSGKRLTVYAKDLPELREKEKQIVKDLEDNILTDGAIKKLTLNKLFERYMSTRELKESTRANYLKTWENRVKDEIGNIKVIQILPSHIKSFYSKLSKAGYAYSTIKFINNMIYPALEMAVDDDIIRKNPAKFSISDYGRQAEERIALTVLQQEKMLEFVKNNQVYNTYYPMLRIMLGTGVRCGELIGLTWEDVDVRTKAVSIDHQLIYKDLGDGYKFHISTPKTDSGIRTIPMTSDVQRAFEEQKKLNFMLQKGKDVEIDGYKGFIFMAKSGRPLMPSAINNILYNIVDAYNKKEVQIAKTEHRNAELLPTVSAHIMRHTACTRMAEKRMDVKVLQYIMGHAHIDVTMDVYNHVSEMSRIESEITRLESVAIS</sequence>
<comment type="caution">
    <text evidence="9">The sequence shown here is derived from an EMBL/GenBank/DDBJ whole genome shotgun (WGS) entry which is preliminary data.</text>
</comment>
<evidence type="ECO:0000256" key="2">
    <source>
        <dbReference type="ARBA" id="ARBA00008857"/>
    </source>
</evidence>
<reference evidence="9 10" key="1">
    <citation type="submission" date="2007-03" db="EMBL/GenBank/DDBJ databases">
        <authorList>
            <person name="Fulton L."/>
            <person name="Clifton S."/>
            <person name="Fulton B."/>
            <person name="Xu J."/>
            <person name="Minx P."/>
            <person name="Pepin K.H."/>
            <person name="Johnson M."/>
            <person name="Thiruvilangam P."/>
            <person name="Bhonagiri V."/>
            <person name="Nash W.E."/>
            <person name="Mardis E.R."/>
            <person name="Wilson R.K."/>
        </authorList>
    </citation>
    <scope>NUCLEOTIDE SEQUENCE [LARGE SCALE GENOMIC DNA]</scope>
    <source>
        <strain evidence="9 10">ATCC 29174</strain>
    </source>
</reference>
<comment type="similarity">
    <text evidence="2">Belongs to the 'phage' integrase family.</text>
</comment>
<dbReference type="InterPro" id="IPR016177">
    <property type="entry name" value="DNA-bd_dom_sf"/>
</dbReference>
<dbReference type="Pfam" id="PF02920">
    <property type="entry name" value="Integrase_DNA"/>
    <property type="match status" value="1"/>
</dbReference>
<dbReference type="Gene3D" id="1.10.443.10">
    <property type="entry name" value="Intergrase catalytic core"/>
    <property type="match status" value="1"/>
</dbReference>
<organism evidence="9 10">
    <name type="scientific">Blautia obeum ATCC 29174</name>
    <dbReference type="NCBI Taxonomy" id="411459"/>
    <lineage>
        <taxon>Bacteria</taxon>
        <taxon>Bacillati</taxon>
        <taxon>Bacillota</taxon>
        <taxon>Clostridia</taxon>
        <taxon>Lachnospirales</taxon>
        <taxon>Lachnospiraceae</taxon>
        <taxon>Blautia</taxon>
    </lineage>
</organism>